<gene>
    <name evidence="1" type="ORF">AUJ77_00735</name>
</gene>
<accession>A0A1J4V9Y3</accession>
<organism evidence="1 2">
    <name type="scientific">Candidatus Nomurabacteria bacterium CG1_02_43_90</name>
    <dbReference type="NCBI Taxonomy" id="1805281"/>
    <lineage>
        <taxon>Bacteria</taxon>
        <taxon>Candidatus Nomuraibacteriota</taxon>
    </lineage>
</organism>
<dbReference type="Gene3D" id="3.40.50.450">
    <property type="match status" value="1"/>
</dbReference>
<protein>
    <recommendedName>
        <fullName evidence="3">Protein containing YHS domain protein</fullName>
    </recommendedName>
</protein>
<evidence type="ECO:0000313" key="1">
    <source>
        <dbReference type="EMBL" id="OIO31095.1"/>
    </source>
</evidence>
<dbReference type="AlphaFoldDB" id="A0A1J4V9Y3"/>
<evidence type="ECO:0000313" key="2">
    <source>
        <dbReference type="Proteomes" id="UP000181992"/>
    </source>
</evidence>
<sequence>MGNDKHQHFKLKICVSGAADTTYCGNDALERAKEIGREIVRQGGILVTGATTGFPLWAAMGAKEEGGVSIGLSPASSEKEHVEVYGLPLDYLDIIIYTGFGYSGRNLLLTRSSDGVIVGCGRIGTVNEFTIAFEDHKPIGVLRGPWEMDEVLEEMLEKSHRKEEGKVIFDESPKELVAKLVNTIKGQKTCDLGGKCPQYVYENYDGVGGLGKEGDRVL</sequence>
<dbReference type="Proteomes" id="UP000181992">
    <property type="component" value="Unassembled WGS sequence"/>
</dbReference>
<dbReference type="Pfam" id="PF18306">
    <property type="entry name" value="LDcluster4"/>
    <property type="match status" value="1"/>
</dbReference>
<dbReference type="SUPFAM" id="SSF102405">
    <property type="entry name" value="MCP/YpsA-like"/>
    <property type="match status" value="1"/>
</dbReference>
<evidence type="ECO:0008006" key="3">
    <source>
        <dbReference type="Google" id="ProtNLM"/>
    </source>
</evidence>
<dbReference type="InterPro" id="IPR041164">
    <property type="entry name" value="LDcluster4"/>
</dbReference>
<name>A0A1J4V9Y3_9BACT</name>
<dbReference type="EMBL" id="MNVN01000008">
    <property type="protein sequence ID" value="OIO31095.1"/>
    <property type="molecule type" value="Genomic_DNA"/>
</dbReference>
<comment type="caution">
    <text evidence="1">The sequence shown here is derived from an EMBL/GenBank/DDBJ whole genome shotgun (WGS) entry which is preliminary data.</text>
</comment>
<proteinExistence type="predicted"/>
<reference evidence="1 2" key="1">
    <citation type="journal article" date="2016" name="Environ. Microbiol.">
        <title>Genomic resolution of a cold subsurface aquifer community provides metabolic insights for novel microbes adapted to high CO concentrations.</title>
        <authorList>
            <person name="Probst A.J."/>
            <person name="Castelle C.J."/>
            <person name="Singh A."/>
            <person name="Brown C.T."/>
            <person name="Anantharaman K."/>
            <person name="Sharon I."/>
            <person name="Hug L.A."/>
            <person name="Burstein D."/>
            <person name="Emerson J.B."/>
            <person name="Thomas B.C."/>
            <person name="Banfield J.F."/>
        </authorList>
    </citation>
    <scope>NUCLEOTIDE SEQUENCE [LARGE SCALE GENOMIC DNA]</scope>
    <source>
        <strain evidence="1">CG1_02_43_90</strain>
    </source>
</reference>
<dbReference type="STRING" id="1805281.AUJ77_00735"/>